<proteinExistence type="predicted"/>
<dbReference type="AlphaFoldDB" id="Q1ILX4"/>
<dbReference type="EMBL" id="CP000360">
    <property type="protein sequence ID" value="ABF42126.1"/>
    <property type="molecule type" value="Genomic_DNA"/>
</dbReference>
<evidence type="ECO:0000256" key="1">
    <source>
        <dbReference type="SAM" id="Phobius"/>
    </source>
</evidence>
<feature type="transmembrane region" description="Helical" evidence="1">
    <location>
        <begin position="6"/>
        <end position="30"/>
    </location>
</feature>
<evidence type="ECO:0000313" key="3">
    <source>
        <dbReference type="Proteomes" id="UP000002432"/>
    </source>
</evidence>
<dbReference type="OrthoDB" id="120041at2"/>
<keyword evidence="3" id="KW-1185">Reference proteome</keyword>
<dbReference type="InterPro" id="IPR021279">
    <property type="entry name" value="DUF2721"/>
</dbReference>
<evidence type="ECO:0008006" key="4">
    <source>
        <dbReference type="Google" id="ProtNLM"/>
    </source>
</evidence>
<organism evidence="2 3">
    <name type="scientific">Koribacter versatilis (strain Ellin345)</name>
    <dbReference type="NCBI Taxonomy" id="204669"/>
    <lineage>
        <taxon>Bacteria</taxon>
        <taxon>Pseudomonadati</taxon>
        <taxon>Acidobacteriota</taxon>
        <taxon>Terriglobia</taxon>
        <taxon>Terriglobales</taxon>
        <taxon>Candidatus Korobacteraceae</taxon>
        <taxon>Candidatus Korobacter</taxon>
    </lineage>
</organism>
<protein>
    <recommendedName>
        <fullName evidence="4">DUF2721 domain-containing protein</fullName>
    </recommendedName>
</protein>
<reference evidence="2 3" key="1">
    <citation type="journal article" date="2009" name="Appl. Environ. Microbiol.">
        <title>Three genomes from the phylum Acidobacteria provide insight into the lifestyles of these microorganisms in soils.</title>
        <authorList>
            <person name="Ward N.L."/>
            <person name="Challacombe J.F."/>
            <person name="Janssen P.H."/>
            <person name="Henrissat B."/>
            <person name="Coutinho P.M."/>
            <person name="Wu M."/>
            <person name="Xie G."/>
            <person name="Haft D.H."/>
            <person name="Sait M."/>
            <person name="Badger J."/>
            <person name="Barabote R.D."/>
            <person name="Bradley B."/>
            <person name="Brettin T.S."/>
            <person name="Brinkac L.M."/>
            <person name="Bruce D."/>
            <person name="Creasy T."/>
            <person name="Daugherty S.C."/>
            <person name="Davidsen T.M."/>
            <person name="DeBoy R.T."/>
            <person name="Detter J.C."/>
            <person name="Dodson R.J."/>
            <person name="Durkin A.S."/>
            <person name="Ganapathy A."/>
            <person name="Gwinn-Giglio M."/>
            <person name="Han C.S."/>
            <person name="Khouri H."/>
            <person name="Kiss H."/>
            <person name="Kothari S.P."/>
            <person name="Madupu R."/>
            <person name="Nelson K.E."/>
            <person name="Nelson W.C."/>
            <person name="Paulsen I."/>
            <person name="Penn K."/>
            <person name="Ren Q."/>
            <person name="Rosovitz M.J."/>
            <person name="Selengut J.D."/>
            <person name="Shrivastava S."/>
            <person name="Sullivan S.A."/>
            <person name="Tapia R."/>
            <person name="Thompson L.S."/>
            <person name="Watkins K.L."/>
            <person name="Yang Q."/>
            <person name="Yu C."/>
            <person name="Zafar N."/>
            <person name="Zhou L."/>
            <person name="Kuske C.R."/>
        </authorList>
    </citation>
    <scope>NUCLEOTIDE SEQUENCE [LARGE SCALE GENOMIC DNA]</scope>
    <source>
        <strain evidence="2 3">Ellin345</strain>
    </source>
</reference>
<dbReference type="EnsemblBacteria" id="ABF42126">
    <property type="protein sequence ID" value="ABF42126"/>
    <property type="gene ID" value="Acid345_3125"/>
</dbReference>
<dbReference type="KEGG" id="aba:Acid345_3125"/>
<evidence type="ECO:0000313" key="2">
    <source>
        <dbReference type="EMBL" id="ABF42126.1"/>
    </source>
</evidence>
<accession>Q1ILX4</accession>
<dbReference type="Proteomes" id="UP000002432">
    <property type="component" value="Chromosome"/>
</dbReference>
<dbReference type="RefSeq" id="WP_011523925.1">
    <property type="nucleotide sequence ID" value="NC_008009.1"/>
</dbReference>
<keyword evidence="1" id="KW-1133">Transmembrane helix</keyword>
<gene>
    <name evidence="2" type="ordered locus">Acid345_3125</name>
</gene>
<sequence length="161" mass="17916">MNDIARLFQAFVAPSIFVSATALLMLSVNVRLMGIVSRLRQYVHARHEAAKAGRSLEAEAYTAQIESIERRAELIRRCFLSALISLCCSITSCLLLGLGLYRQRAAIAAVIVFIAALFCLLAAGVYYMREVMVSLSSVREESRDIRFMDIQVISRTPGDPR</sequence>
<feature type="transmembrane region" description="Helical" evidence="1">
    <location>
        <begin position="107"/>
        <end position="127"/>
    </location>
</feature>
<feature type="transmembrane region" description="Helical" evidence="1">
    <location>
        <begin position="78"/>
        <end position="101"/>
    </location>
</feature>
<dbReference type="HOGENOM" id="CLU_1641542_0_0_0"/>
<keyword evidence="1" id="KW-0812">Transmembrane</keyword>
<keyword evidence="1" id="KW-0472">Membrane</keyword>
<dbReference type="Pfam" id="PF11026">
    <property type="entry name" value="DUF2721"/>
    <property type="match status" value="1"/>
</dbReference>
<name>Q1ILX4_KORVE</name>
<dbReference type="STRING" id="204669.Acid345_3125"/>